<dbReference type="GO" id="GO:0033320">
    <property type="term" value="P:UDP-D-xylose biosynthetic process"/>
    <property type="evidence" value="ECO:0007669"/>
    <property type="project" value="UniProtKB-UniPathway"/>
</dbReference>
<evidence type="ECO:0000256" key="5">
    <source>
        <dbReference type="ARBA" id="ARBA00012290"/>
    </source>
</evidence>
<dbReference type="GO" id="GO:0042732">
    <property type="term" value="P:D-xylose metabolic process"/>
    <property type="evidence" value="ECO:0007669"/>
    <property type="project" value="InterPro"/>
</dbReference>
<accession>A0A7H0VBK3</accession>
<evidence type="ECO:0000256" key="7">
    <source>
        <dbReference type="ARBA" id="ARBA00022793"/>
    </source>
</evidence>
<dbReference type="EC" id="4.1.1.35" evidence="5"/>
<keyword evidence="8" id="KW-0735">Signal-anchor</keyword>
<keyword evidence="14" id="KW-0456">Lyase</keyword>
<evidence type="ECO:0000259" key="15">
    <source>
        <dbReference type="Pfam" id="PF16363"/>
    </source>
</evidence>
<name>A0A7H0VBK3_9FLAO</name>
<feature type="domain" description="NAD(P)-binding" evidence="15">
    <location>
        <begin position="5"/>
        <end position="301"/>
    </location>
</feature>
<evidence type="ECO:0000256" key="10">
    <source>
        <dbReference type="ARBA" id="ARBA00023027"/>
    </source>
</evidence>
<evidence type="ECO:0000256" key="6">
    <source>
        <dbReference type="ARBA" id="ARBA00022692"/>
    </source>
</evidence>
<dbReference type="PANTHER" id="PTHR43078:SF6">
    <property type="entry name" value="UDP-GLUCURONIC ACID DECARBOXYLASE 1"/>
    <property type="match status" value="1"/>
</dbReference>
<evidence type="ECO:0000256" key="4">
    <source>
        <dbReference type="ARBA" id="ARBA00007505"/>
    </source>
</evidence>
<keyword evidence="13" id="KW-0325">Glycoprotein</keyword>
<dbReference type="GO" id="GO:0070403">
    <property type="term" value="F:NAD+ binding"/>
    <property type="evidence" value="ECO:0007669"/>
    <property type="project" value="InterPro"/>
</dbReference>
<evidence type="ECO:0000256" key="13">
    <source>
        <dbReference type="ARBA" id="ARBA00023180"/>
    </source>
</evidence>
<keyword evidence="7" id="KW-0210">Decarboxylase</keyword>
<comment type="subcellular location">
    <subcellularLocation>
        <location evidence="2">Golgi apparatus</location>
        <location evidence="2">Golgi stack membrane</location>
        <topology evidence="2">Single-pass type II membrane protein</topology>
    </subcellularLocation>
</comment>
<dbReference type="AlphaFoldDB" id="A0A7H0VBK3"/>
<comment type="cofactor">
    <cofactor evidence="1">
        <name>NAD(+)</name>
        <dbReference type="ChEBI" id="CHEBI:57540"/>
    </cofactor>
</comment>
<sequence length="330" mass="37471">MKRVLITGAAGFLGSHLCDRFIAEGFQVVGMDNLITGDLKNIEHLFAKEEFEFYHHDVSKFIHVSGELDYILHFASPASPIDYLKIPIQTLKVGSLGIHNCLGLAMAKGARLIIASTSEVYGDPQVHPQTEEYWGHVNPVGPRGVYDEAKRFQEAMTMAYHTYHGLETRIVRIFNTYGPRMRLNDGRVLPAFIGQALRGEDLTVFGDGSQTRSFCYVDDLVEGIYRLLMSDYAGPVNIGNPDEITIGEFAEEIIKLTGTDQKVIYKDLPKDDPTQRRPDITKAKELLGWEPKVSRSEGLKITYEYFKSLPTEELYKKEHKDFKDYIRQKQ</sequence>
<evidence type="ECO:0000256" key="11">
    <source>
        <dbReference type="ARBA" id="ARBA00023034"/>
    </source>
</evidence>
<evidence type="ECO:0000256" key="8">
    <source>
        <dbReference type="ARBA" id="ARBA00022968"/>
    </source>
</evidence>
<keyword evidence="17" id="KW-1185">Reference proteome</keyword>
<dbReference type="Gene3D" id="3.40.50.720">
    <property type="entry name" value="NAD(P)-binding Rossmann-like Domain"/>
    <property type="match status" value="1"/>
</dbReference>
<protein>
    <recommendedName>
        <fullName evidence="5">UDP-glucuronate decarboxylase</fullName>
        <ecNumber evidence="5">4.1.1.35</ecNumber>
    </recommendedName>
</protein>
<dbReference type="InterPro" id="IPR044516">
    <property type="entry name" value="UXS-like"/>
</dbReference>
<dbReference type="FunFam" id="3.40.50.720:FF:000065">
    <property type="entry name" value="UDP-glucuronic acid decarboxylase 1"/>
    <property type="match status" value="1"/>
</dbReference>
<comment type="pathway">
    <text evidence="3">Nucleotide-sugar biosynthesis; UDP-alpha-D-xylose biosynthesis; UDP-alpha-D-xylose from UDP-alpha-D-glucuronate: step 1/1.</text>
</comment>
<dbReference type="RefSeq" id="WP_210757637.1">
    <property type="nucleotide sequence ID" value="NZ_CP060139.1"/>
</dbReference>
<evidence type="ECO:0000256" key="1">
    <source>
        <dbReference type="ARBA" id="ARBA00001911"/>
    </source>
</evidence>
<evidence type="ECO:0000313" key="16">
    <source>
        <dbReference type="EMBL" id="QNR23101.1"/>
    </source>
</evidence>
<keyword evidence="6" id="KW-0812">Transmembrane</keyword>
<evidence type="ECO:0000256" key="14">
    <source>
        <dbReference type="ARBA" id="ARBA00023239"/>
    </source>
</evidence>
<dbReference type="CDD" id="cd05230">
    <property type="entry name" value="UGD_SDR_e"/>
    <property type="match status" value="1"/>
</dbReference>
<gene>
    <name evidence="16" type="ORF">H4K34_12020</name>
</gene>
<keyword evidence="11" id="KW-0333">Golgi apparatus</keyword>
<dbReference type="PANTHER" id="PTHR43078">
    <property type="entry name" value="UDP-GLUCURONIC ACID DECARBOXYLASE-RELATED"/>
    <property type="match status" value="1"/>
</dbReference>
<dbReference type="GO" id="GO:0005737">
    <property type="term" value="C:cytoplasm"/>
    <property type="evidence" value="ECO:0007669"/>
    <property type="project" value="TreeGrafter"/>
</dbReference>
<dbReference type="Pfam" id="PF16363">
    <property type="entry name" value="GDP_Man_Dehyd"/>
    <property type="match status" value="1"/>
</dbReference>
<dbReference type="KEGG" id="chyd:H4K34_12020"/>
<evidence type="ECO:0000256" key="3">
    <source>
        <dbReference type="ARBA" id="ARBA00005100"/>
    </source>
</evidence>
<dbReference type="Proteomes" id="UP000516305">
    <property type="component" value="Chromosome"/>
</dbReference>
<dbReference type="InterPro" id="IPR016040">
    <property type="entry name" value="NAD(P)-bd_dom"/>
</dbReference>
<organism evidence="16 17">
    <name type="scientific">Croceimicrobium hydrocarbonivorans</name>
    <dbReference type="NCBI Taxonomy" id="2761580"/>
    <lineage>
        <taxon>Bacteria</taxon>
        <taxon>Pseudomonadati</taxon>
        <taxon>Bacteroidota</taxon>
        <taxon>Flavobacteriia</taxon>
        <taxon>Flavobacteriales</taxon>
        <taxon>Owenweeksiaceae</taxon>
        <taxon>Croceimicrobium</taxon>
    </lineage>
</organism>
<dbReference type="InterPro" id="IPR036291">
    <property type="entry name" value="NAD(P)-bd_dom_sf"/>
</dbReference>
<reference evidence="16 17" key="1">
    <citation type="submission" date="2020-08" db="EMBL/GenBank/DDBJ databases">
        <title>Croceimicrobium hydrocarbonivorans gen. nov., sp. nov., a novel marine bacterium isolated from a bacterial consortium that degrades polyethylene terephthalate.</title>
        <authorList>
            <person name="Liu R."/>
        </authorList>
    </citation>
    <scope>NUCLEOTIDE SEQUENCE [LARGE SCALE GENOMIC DNA]</scope>
    <source>
        <strain evidence="16 17">A20-9</strain>
    </source>
</reference>
<keyword evidence="9" id="KW-1133">Transmembrane helix</keyword>
<keyword evidence="10" id="KW-0520">NAD</keyword>
<evidence type="ECO:0000256" key="9">
    <source>
        <dbReference type="ARBA" id="ARBA00022989"/>
    </source>
</evidence>
<proteinExistence type="inferred from homology"/>
<dbReference type="EMBL" id="CP060139">
    <property type="protein sequence ID" value="QNR23101.1"/>
    <property type="molecule type" value="Genomic_DNA"/>
</dbReference>
<dbReference type="GO" id="GO:0048040">
    <property type="term" value="F:UDP-glucuronate decarboxylase activity"/>
    <property type="evidence" value="ECO:0007669"/>
    <property type="project" value="UniProtKB-EC"/>
</dbReference>
<keyword evidence="12" id="KW-0472">Membrane</keyword>
<evidence type="ECO:0000256" key="2">
    <source>
        <dbReference type="ARBA" id="ARBA00004447"/>
    </source>
</evidence>
<evidence type="ECO:0000313" key="17">
    <source>
        <dbReference type="Proteomes" id="UP000516305"/>
    </source>
</evidence>
<dbReference type="UniPathway" id="UPA00796">
    <property type="reaction ID" value="UER00771"/>
</dbReference>
<dbReference type="SUPFAM" id="SSF51735">
    <property type="entry name" value="NAD(P)-binding Rossmann-fold domains"/>
    <property type="match status" value="1"/>
</dbReference>
<evidence type="ECO:0000256" key="12">
    <source>
        <dbReference type="ARBA" id="ARBA00023136"/>
    </source>
</evidence>
<comment type="similarity">
    <text evidence="4">Belongs to the NAD(P)-dependent epimerase/dehydratase family. UDP-glucuronic acid decarboxylase subfamily.</text>
</comment>